<dbReference type="KEGG" id="agv:OJF2_65570"/>
<dbReference type="Proteomes" id="UP000324233">
    <property type="component" value="Chromosome"/>
</dbReference>
<evidence type="ECO:0000313" key="2">
    <source>
        <dbReference type="Proteomes" id="UP000324233"/>
    </source>
</evidence>
<name>A0A5B9WDD6_9BACT</name>
<organism evidence="1 2">
    <name type="scientific">Aquisphaera giovannonii</name>
    <dbReference type="NCBI Taxonomy" id="406548"/>
    <lineage>
        <taxon>Bacteria</taxon>
        <taxon>Pseudomonadati</taxon>
        <taxon>Planctomycetota</taxon>
        <taxon>Planctomycetia</taxon>
        <taxon>Isosphaerales</taxon>
        <taxon>Isosphaeraceae</taxon>
        <taxon>Aquisphaera</taxon>
    </lineage>
</organism>
<accession>A0A5B9WDD6</accession>
<dbReference type="RefSeq" id="WP_148597457.1">
    <property type="nucleotide sequence ID" value="NZ_CP042997.1"/>
</dbReference>
<reference evidence="1 2" key="1">
    <citation type="submission" date="2019-08" db="EMBL/GenBank/DDBJ databases">
        <title>Deep-cultivation of Planctomycetes and their phenomic and genomic characterization uncovers novel biology.</title>
        <authorList>
            <person name="Wiegand S."/>
            <person name="Jogler M."/>
            <person name="Boedeker C."/>
            <person name="Pinto D."/>
            <person name="Vollmers J."/>
            <person name="Rivas-Marin E."/>
            <person name="Kohn T."/>
            <person name="Peeters S.H."/>
            <person name="Heuer A."/>
            <person name="Rast P."/>
            <person name="Oberbeckmann S."/>
            <person name="Bunk B."/>
            <person name="Jeske O."/>
            <person name="Meyerdierks A."/>
            <person name="Storesund J.E."/>
            <person name="Kallscheuer N."/>
            <person name="Luecker S."/>
            <person name="Lage O.M."/>
            <person name="Pohl T."/>
            <person name="Merkel B.J."/>
            <person name="Hornburger P."/>
            <person name="Mueller R.-W."/>
            <person name="Bruemmer F."/>
            <person name="Labrenz M."/>
            <person name="Spormann A.M."/>
            <person name="Op den Camp H."/>
            <person name="Overmann J."/>
            <person name="Amann R."/>
            <person name="Jetten M.S.M."/>
            <person name="Mascher T."/>
            <person name="Medema M.H."/>
            <person name="Devos D.P."/>
            <person name="Kaster A.-K."/>
            <person name="Ovreas L."/>
            <person name="Rohde M."/>
            <person name="Galperin M.Y."/>
            <person name="Jogler C."/>
        </authorList>
    </citation>
    <scope>NUCLEOTIDE SEQUENCE [LARGE SCALE GENOMIC DNA]</scope>
    <source>
        <strain evidence="1 2">OJF2</strain>
    </source>
</reference>
<proteinExistence type="predicted"/>
<dbReference type="AlphaFoldDB" id="A0A5B9WDD6"/>
<keyword evidence="2" id="KW-1185">Reference proteome</keyword>
<protein>
    <submittedName>
        <fullName evidence="1">Uncharacterized protein</fullName>
    </submittedName>
</protein>
<dbReference type="EMBL" id="CP042997">
    <property type="protein sequence ID" value="QEH37961.1"/>
    <property type="molecule type" value="Genomic_DNA"/>
</dbReference>
<sequence length="101" mass="11442">MVDFLTITLALVTLIVVVRRIRAFRPMPGIVLTLLAAAWTWANLRDAGWEDMVGGGTPEKLDPVTKAAFWRDWPLEPFMLCLIYFSRYQPRCLEGLASVSD</sequence>
<gene>
    <name evidence="1" type="ORF">OJF2_65570</name>
</gene>
<evidence type="ECO:0000313" key="1">
    <source>
        <dbReference type="EMBL" id="QEH37961.1"/>
    </source>
</evidence>